<organism evidence="2">
    <name type="scientific">marine sediment metagenome</name>
    <dbReference type="NCBI Taxonomy" id="412755"/>
    <lineage>
        <taxon>unclassified sequences</taxon>
        <taxon>metagenomes</taxon>
        <taxon>ecological metagenomes</taxon>
    </lineage>
</organism>
<name>A0A0F9LK01_9ZZZZ</name>
<evidence type="ECO:0000256" key="1">
    <source>
        <dbReference type="SAM" id="MobiDB-lite"/>
    </source>
</evidence>
<proteinExistence type="predicted"/>
<protein>
    <submittedName>
        <fullName evidence="2">Uncharacterized protein</fullName>
    </submittedName>
</protein>
<accession>A0A0F9LK01</accession>
<sequence>MTQGFWNNLPDVDRNAKGDLLTSTADGNPSTLTVGANGEFLSPRSSTANGLVWVHIQTYYGVVQTYEGVVQFKEA</sequence>
<dbReference type="AlphaFoldDB" id="A0A0F9LK01"/>
<reference evidence="2" key="1">
    <citation type="journal article" date="2015" name="Nature">
        <title>Complex archaea that bridge the gap between prokaryotes and eukaryotes.</title>
        <authorList>
            <person name="Spang A."/>
            <person name="Saw J.H."/>
            <person name="Jorgensen S.L."/>
            <person name="Zaremba-Niedzwiedzka K."/>
            <person name="Martijn J."/>
            <person name="Lind A.E."/>
            <person name="van Eijk R."/>
            <person name="Schleper C."/>
            <person name="Guy L."/>
            <person name="Ettema T.J."/>
        </authorList>
    </citation>
    <scope>NUCLEOTIDE SEQUENCE</scope>
</reference>
<comment type="caution">
    <text evidence="2">The sequence shown here is derived from an EMBL/GenBank/DDBJ whole genome shotgun (WGS) entry which is preliminary data.</text>
</comment>
<dbReference type="EMBL" id="LAZR01007079">
    <property type="protein sequence ID" value="KKM87596.1"/>
    <property type="molecule type" value="Genomic_DNA"/>
</dbReference>
<feature type="region of interest" description="Disordered" evidence="1">
    <location>
        <begin position="1"/>
        <end position="28"/>
    </location>
</feature>
<evidence type="ECO:0000313" key="2">
    <source>
        <dbReference type="EMBL" id="KKM87596.1"/>
    </source>
</evidence>
<gene>
    <name evidence="2" type="ORF">LCGC14_1267330</name>
</gene>